<dbReference type="SUPFAM" id="SSF53335">
    <property type="entry name" value="S-adenosyl-L-methionine-dependent methyltransferases"/>
    <property type="match status" value="1"/>
</dbReference>
<name>A0A9P1MDX7_9PEZI</name>
<dbReference type="PANTHER" id="PTHR14614:SF10">
    <property type="entry name" value="PROTEIN N-TERMINAL AND LYSINE N-METHYLTRANSFERASE EFM7"/>
    <property type="match status" value="1"/>
</dbReference>
<dbReference type="PANTHER" id="PTHR14614">
    <property type="entry name" value="HEPATOCELLULAR CARCINOMA-ASSOCIATED ANTIGEN"/>
    <property type="match status" value="1"/>
</dbReference>
<dbReference type="GO" id="GO:0005737">
    <property type="term" value="C:cytoplasm"/>
    <property type="evidence" value="ECO:0007669"/>
    <property type="project" value="TreeGrafter"/>
</dbReference>
<reference evidence="2" key="1">
    <citation type="submission" date="2022-11" db="EMBL/GenBank/DDBJ databases">
        <authorList>
            <person name="Scott C."/>
            <person name="Bruce N."/>
        </authorList>
    </citation>
    <scope>NUCLEOTIDE SEQUENCE</scope>
</reference>
<gene>
    <name evidence="2" type="ORF">PPNO1_LOCUS9451</name>
</gene>
<feature type="region of interest" description="Disordered" evidence="1">
    <location>
        <begin position="1"/>
        <end position="24"/>
    </location>
</feature>
<dbReference type="Proteomes" id="UP000838763">
    <property type="component" value="Unassembled WGS sequence"/>
</dbReference>
<accession>A0A9P1MDX7</accession>
<dbReference type="Pfam" id="PF10294">
    <property type="entry name" value="Methyltransf_16"/>
    <property type="match status" value="1"/>
</dbReference>
<dbReference type="InterPro" id="IPR029063">
    <property type="entry name" value="SAM-dependent_MTases_sf"/>
</dbReference>
<evidence type="ECO:0000256" key="1">
    <source>
        <dbReference type="SAM" id="MobiDB-lite"/>
    </source>
</evidence>
<proteinExistence type="predicted"/>
<dbReference type="InterPro" id="IPR019410">
    <property type="entry name" value="Methyltransf_16"/>
</dbReference>
<comment type="caution">
    <text evidence="2">The sequence shown here is derived from an EMBL/GenBank/DDBJ whole genome shotgun (WGS) entry which is preliminary data.</text>
</comment>
<evidence type="ECO:0008006" key="4">
    <source>
        <dbReference type="Google" id="ProtNLM"/>
    </source>
</evidence>
<dbReference type="Gene3D" id="3.40.50.150">
    <property type="entry name" value="Vaccinia Virus protein VP39"/>
    <property type="match status" value="1"/>
</dbReference>
<dbReference type="EMBL" id="CALLCH030000021">
    <property type="protein sequence ID" value="CAI4219909.1"/>
    <property type="molecule type" value="Genomic_DNA"/>
</dbReference>
<organism evidence="2 3">
    <name type="scientific">Parascedosporium putredinis</name>
    <dbReference type="NCBI Taxonomy" id="1442378"/>
    <lineage>
        <taxon>Eukaryota</taxon>
        <taxon>Fungi</taxon>
        <taxon>Dikarya</taxon>
        <taxon>Ascomycota</taxon>
        <taxon>Pezizomycotina</taxon>
        <taxon>Sordariomycetes</taxon>
        <taxon>Hypocreomycetidae</taxon>
        <taxon>Microascales</taxon>
        <taxon>Microascaceae</taxon>
        <taxon>Parascedosporium</taxon>
    </lineage>
</organism>
<evidence type="ECO:0000313" key="3">
    <source>
        <dbReference type="Proteomes" id="UP000838763"/>
    </source>
</evidence>
<dbReference type="OrthoDB" id="46564at2759"/>
<keyword evidence="3" id="KW-1185">Reference proteome</keyword>
<dbReference type="GO" id="GO:0008757">
    <property type="term" value="F:S-adenosylmethionine-dependent methyltransferase activity"/>
    <property type="evidence" value="ECO:0007669"/>
    <property type="project" value="UniProtKB-ARBA"/>
</dbReference>
<dbReference type="AlphaFoldDB" id="A0A9P1MDX7"/>
<protein>
    <recommendedName>
        <fullName evidence="4">Elongation factor methyltransferase 7</fullName>
    </recommendedName>
</protein>
<sequence>MEDDPSTGGLFADPDGFYPPTPPPRPVSYTLQSGQELRMHLVGQPSLEANHLWNGARAVSKLFESDPSLVAGRTVLELGAGAGLPSLVCGVLGCRRAVLTDYPDVDIVANMQSNVDALEETVEETRGRVKVRGYVWGRTRRRCSRSWRGLDVEAGAGAGEGFDVLVLADLLFRHSEHGNMVKSIKATLKRDKGSVAYVVFTSYRPWLKDKDLAFFDMARGRVRGGEDSGGEAG</sequence>
<evidence type="ECO:0000313" key="2">
    <source>
        <dbReference type="EMBL" id="CAI4219909.1"/>
    </source>
</evidence>